<name>A0ABV0IHL4_9MICC</name>
<dbReference type="InterPro" id="IPR025723">
    <property type="entry name" value="ArsA/GET3_ATPase-like"/>
</dbReference>
<dbReference type="Proteomes" id="UP001484097">
    <property type="component" value="Unassembled WGS sequence"/>
</dbReference>
<organism evidence="4 5">
    <name type="scientific">Citricoccus nitrophenolicus</name>
    <dbReference type="NCBI Taxonomy" id="863575"/>
    <lineage>
        <taxon>Bacteria</taxon>
        <taxon>Bacillati</taxon>
        <taxon>Actinomycetota</taxon>
        <taxon>Actinomycetes</taxon>
        <taxon>Micrococcales</taxon>
        <taxon>Micrococcaceae</taxon>
        <taxon>Citricoccus</taxon>
    </lineage>
</organism>
<dbReference type="Gene3D" id="3.40.50.300">
    <property type="entry name" value="P-loop containing nucleotide triphosphate hydrolases"/>
    <property type="match status" value="1"/>
</dbReference>
<evidence type="ECO:0000256" key="2">
    <source>
        <dbReference type="SAM" id="MobiDB-lite"/>
    </source>
</evidence>
<evidence type="ECO:0000313" key="5">
    <source>
        <dbReference type="Proteomes" id="UP001484097"/>
    </source>
</evidence>
<dbReference type="InterPro" id="IPR016300">
    <property type="entry name" value="ATPase_ArsA/GET3"/>
</dbReference>
<keyword evidence="5" id="KW-1185">Reference proteome</keyword>
<dbReference type="RefSeq" id="WP_347920323.1">
    <property type="nucleotide sequence ID" value="NZ_JBDXMX010000003.1"/>
</dbReference>
<comment type="caution">
    <text evidence="4">The sequence shown here is derived from an EMBL/GenBank/DDBJ whole genome shotgun (WGS) entry which is preliminary data.</text>
</comment>
<sequence length="326" mass="35243">MLLNHLVDRRILFFGGKGGVGKTTLSSAAASALARTGKTVLLVSTDPAHNLGHLWDRPIGSGLVQLAPGITGTEVDPGATADAHLSTVAATVKGVMPEHLHREVDRYFDLARSSPGTHEAAMLERVSEIATAGLESHDVVIFDTAPTGHTTRLLDLPQLMAAWTEGLLSRRTQTERFADAIKGLEPRARREGRSPAPRSAQESRDARIRRIIEARQALFHRMHDLLTDAELTAFVVVLTAERLPVLESVALHRELTQTGLEVAALAVNRRSPTDQGEFLARRHAAEAEQLASLRAQLPGVPVEEFPLLDGEVTGPAAVQRFADLLP</sequence>
<dbReference type="SUPFAM" id="SSF52540">
    <property type="entry name" value="P-loop containing nucleoside triphosphate hydrolases"/>
    <property type="match status" value="1"/>
</dbReference>
<dbReference type="CDD" id="cd02035">
    <property type="entry name" value="ArsA"/>
    <property type="match status" value="1"/>
</dbReference>
<evidence type="ECO:0000313" key="4">
    <source>
        <dbReference type="EMBL" id="MEO9247656.1"/>
    </source>
</evidence>
<proteinExistence type="inferred from homology"/>
<dbReference type="InterPro" id="IPR027417">
    <property type="entry name" value="P-loop_NTPase"/>
</dbReference>
<evidence type="ECO:0000256" key="1">
    <source>
        <dbReference type="ARBA" id="ARBA00011040"/>
    </source>
</evidence>
<accession>A0ABV0IHL4</accession>
<feature type="compositionally biased region" description="Basic and acidic residues" evidence="2">
    <location>
        <begin position="182"/>
        <end position="193"/>
    </location>
</feature>
<dbReference type="PANTHER" id="PTHR10803">
    <property type="entry name" value="ARSENICAL PUMP-DRIVING ATPASE ARSENITE-TRANSLOCATING ATPASE"/>
    <property type="match status" value="1"/>
</dbReference>
<dbReference type="Pfam" id="PF02374">
    <property type="entry name" value="ArsA_ATPase"/>
    <property type="match status" value="1"/>
</dbReference>
<dbReference type="EMBL" id="JBDXMX010000003">
    <property type="protein sequence ID" value="MEO9247656.1"/>
    <property type="molecule type" value="Genomic_DNA"/>
</dbReference>
<gene>
    <name evidence="4" type="ORF">ABDK96_08195</name>
</gene>
<dbReference type="PANTHER" id="PTHR10803:SF3">
    <property type="entry name" value="ATPASE GET3"/>
    <property type="match status" value="1"/>
</dbReference>
<evidence type="ECO:0000259" key="3">
    <source>
        <dbReference type="Pfam" id="PF02374"/>
    </source>
</evidence>
<dbReference type="NCBIfam" id="TIGR00345">
    <property type="entry name" value="GET3_arsA_TRC40"/>
    <property type="match status" value="1"/>
</dbReference>
<feature type="domain" description="ArsA/GET3 Anion-transporting ATPase-like" evidence="3">
    <location>
        <begin position="10"/>
        <end position="325"/>
    </location>
</feature>
<protein>
    <submittedName>
        <fullName evidence="4">ArsA family ATPase</fullName>
    </submittedName>
</protein>
<comment type="similarity">
    <text evidence="1">Belongs to the arsA ATPase family.</text>
</comment>
<reference evidence="4 5" key="1">
    <citation type="submission" date="2024-05" db="EMBL/GenBank/DDBJ databases">
        <authorList>
            <person name="Yi C."/>
        </authorList>
    </citation>
    <scope>NUCLEOTIDE SEQUENCE [LARGE SCALE GENOMIC DNA]</scope>
    <source>
        <strain evidence="4 5">XS13</strain>
    </source>
</reference>
<feature type="region of interest" description="Disordered" evidence="2">
    <location>
        <begin position="182"/>
        <end position="205"/>
    </location>
</feature>